<dbReference type="Gene3D" id="1.10.630.10">
    <property type="entry name" value="Cytochrome P450"/>
    <property type="match status" value="1"/>
</dbReference>
<keyword evidence="3 7" id="KW-0479">Metal-binding</keyword>
<dbReference type="Pfam" id="PF03098">
    <property type="entry name" value="An_peroxidase"/>
    <property type="match status" value="2"/>
</dbReference>
<feature type="binding site" description="axial binding residue" evidence="7">
    <location>
        <position position="385"/>
    </location>
    <ligand>
        <name>heme b</name>
        <dbReference type="ChEBI" id="CHEBI:60344"/>
    </ligand>
    <ligandPart>
        <name>Fe</name>
        <dbReference type="ChEBI" id="CHEBI:18248"/>
    </ligandPart>
</feature>
<dbReference type="GO" id="GO:0020037">
    <property type="term" value="F:heme binding"/>
    <property type="evidence" value="ECO:0007669"/>
    <property type="project" value="InterPro"/>
</dbReference>
<dbReference type="CDD" id="cd09817">
    <property type="entry name" value="linoleate_diol_synthase_like"/>
    <property type="match status" value="1"/>
</dbReference>
<keyword evidence="4" id="KW-0223">Dioxygenase</keyword>
<dbReference type="SUPFAM" id="SSF48113">
    <property type="entry name" value="Heme-dependent peroxidases"/>
    <property type="match status" value="1"/>
</dbReference>
<proteinExistence type="predicted"/>
<evidence type="ECO:0000313" key="8">
    <source>
        <dbReference type="EMBL" id="KAK0649837.1"/>
    </source>
</evidence>
<dbReference type="InterPro" id="IPR050783">
    <property type="entry name" value="Oxylipin_biosynth_metab"/>
</dbReference>
<reference evidence="8" key="1">
    <citation type="submission" date="2023-06" db="EMBL/GenBank/DDBJ databases">
        <title>Genome-scale phylogeny and comparative genomics of the fungal order Sordariales.</title>
        <authorList>
            <consortium name="Lawrence Berkeley National Laboratory"/>
            <person name="Hensen N."/>
            <person name="Bonometti L."/>
            <person name="Westerberg I."/>
            <person name="Brannstrom I.O."/>
            <person name="Guillou S."/>
            <person name="Cros-Aarteil S."/>
            <person name="Calhoun S."/>
            <person name="Haridas S."/>
            <person name="Kuo A."/>
            <person name="Mondo S."/>
            <person name="Pangilinan J."/>
            <person name="Riley R."/>
            <person name="Labutti K."/>
            <person name="Andreopoulos B."/>
            <person name="Lipzen A."/>
            <person name="Chen C."/>
            <person name="Yanf M."/>
            <person name="Daum C."/>
            <person name="Ng V."/>
            <person name="Clum A."/>
            <person name="Steindorff A."/>
            <person name="Ohm R."/>
            <person name="Martin F."/>
            <person name="Silar P."/>
            <person name="Natvig D."/>
            <person name="Lalanne C."/>
            <person name="Gautier V."/>
            <person name="Ament-Velasquez S.L."/>
            <person name="Kruys A."/>
            <person name="Hutchinson M.I."/>
            <person name="Powell A.J."/>
            <person name="Barry K."/>
            <person name="Miller A.N."/>
            <person name="Grigoriev I.V."/>
            <person name="Debuchy R."/>
            <person name="Gladieux P."/>
            <person name="Thoren M.H."/>
            <person name="Johannesson H."/>
        </authorList>
    </citation>
    <scope>NUCLEOTIDE SEQUENCE</scope>
    <source>
        <strain evidence="8">SMH2532-1</strain>
    </source>
</reference>
<dbReference type="Proteomes" id="UP001174936">
    <property type="component" value="Unassembled WGS sequence"/>
</dbReference>
<evidence type="ECO:0000256" key="7">
    <source>
        <dbReference type="PIRSR" id="PIRSR619791-2"/>
    </source>
</evidence>
<dbReference type="InterPro" id="IPR001128">
    <property type="entry name" value="Cyt_P450"/>
</dbReference>
<evidence type="ECO:0000256" key="5">
    <source>
        <dbReference type="ARBA" id="ARBA00023002"/>
    </source>
</evidence>
<dbReference type="InterPro" id="IPR010255">
    <property type="entry name" value="Haem_peroxidase_sf"/>
</dbReference>
<dbReference type="GO" id="GO:0051213">
    <property type="term" value="F:dioxygenase activity"/>
    <property type="evidence" value="ECO:0007669"/>
    <property type="project" value="UniProtKB-KW"/>
</dbReference>
<dbReference type="Gene3D" id="1.10.640.10">
    <property type="entry name" value="Haem peroxidase domain superfamily, animal type"/>
    <property type="match status" value="1"/>
</dbReference>
<evidence type="ECO:0000256" key="3">
    <source>
        <dbReference type="ARBA" id="ARBA00022723"/>
    </source>
</evidence>
<dbReference type="GO" id="GO:0005506">
    <property type="term" value="F:iron ion binding"/>
    <property type="evidence" value="ECO:0007669"/>
    <property type="project" value="InterPro"/>
</dbReference>
<dbReference type="InterPro" id="IPR019791">
    <property type="entry name" value="Haem_peroxidase_animal"/>
</dbReference>
<keyword evidence="9" id="KW-1185">Reference proteome</keyword>
<dbReference type="CDD" id="cd20612">
    <property type="entry name" value="CYP_LDS-like_C"/>
    <property type="match status" value="1"/>
</dbReference>
<dbReference type="PRINTS" id="PR00457">
    <property type="entry name" value="ANPEROXIDASE"/>
</dbReference>
<keyword evidence="2 7" id="KW-0349">Heme</keyword>
<evidence type="ECO:0000256" key="1">
    <source>
        <dbReference type="ARBA" id="ARBA00011881"/>
    </source>
</evidence>
<dbReference type="AlphaFoldDB" id="A0AA40CT85"/>
<dbReference type="EMBL" id="JAULSV010000003">
    <property type="protein sequence ID" value="KAK0649837.1"/>
    <property type="molecule type" value="Genomic_DNA"/>
</dbReference>
<dbReference type="PANTHER" id="PTHR11903">
    <property type="entry name" value="PROSTAGLANDIN G/H SYNTHASE"/>
    <property type="match status" value="1"/>
</dbReference>
<dbReference type="InterPro" id="IPR037120">
    <property type="entry name" value="Haem_peroxidase_sf_animal"/>
</dbReference>
<keyword evidence="6 7" id="KW-0408">Iron</keyword>
<dbReference type="GO" id="GO:0006631">
    <property type="term" value="P:fatty acid metabolic process"/>
    <property type="evidence" value="ECO:0007669"/>
    <property type="project" value="UniProtKB-ARBA"/>
</dbReference>
<dbReference type="PANTHER" id="PTHR11903:SF37">
    <property type="entry name" value="PSI-PRODUCING OXYGENASE A"/>
    <property type="match status" value="1"/>
</dbReference>
<protein>
    <submittedName>
        <fullName evidence="8">Linoleate diol synthase</fullName>
    </submittedName>
</protein>
<evidence type="ECO:0000256" key="2">
    <source>
        <dbReference type="ARBA" id="ARBA00022617"/>
    </source>
</evidence>
<organism evidence="8 9">
    <name type="scientific">Cercophora newfieldiana</name>
    <dbReference type="NCBI Taxonomy" id="92897"/>
    <lineage>
        <taxon>Eukaryota</taxon>
        <taxon>Fungi</taxon>
        <taxon>Dikarya</taxon>
        <taxon>Ascomycota</taxon>
        <taxon>Pezizomycotina</taxon>
        <taxon>Sordariomycetes</taxon>
        <taxon>Sordariomycetidae</taxon>
        <taxon>Sordariales</taxon>
        <taxon>Lasiosphaeriaceae</taxon>
        <taxon>Cercophora</taxon>
    </lineage>
</organism>
<dbReference type="GO" id="GO:0004497">
    <property type="term" value="F:monooxygenase activity"/>
    <property type="evidence" value="ECO:0007669"/>
    <property type="project" value="InterPro"/>
</dbReference>
<dbReference type="PROSITE" id="PS50292">
    <property type="entry name" value="PEROXIDASE_3"/>
    <property type="match status" value="1"/>
</dbReference>
<comment type="subunit">
    <text evidence="1">Homotetramer.</text>
</comment>
<evidence type="ECO:0000313" key="9">
    <source>
        <dbReference type="Proteomes" id="UP001174936"/>
    </source>
</evidence>
<gene>
    <name evidence="8" type="ORF">B0T16DRAFT_372939</name>
</gene>
<dbReference type="GO" id="GO:0016705">
    <property type="term" value="F:oxidoreductase activity, acting on paired donors, with incorporation or reduction of molecular oxygen"/>
    <property type="evidence" value="ECO:0007669"/>
    <property type="project" value="InterPro"/>
</dbReference>
<dbReference type="GO" id="GO:0004601">
    <property type="term" value="F:peroxidase activity"/>
    <property type="evidence" value="ECO:0007669"/>
    <property type="project" value="InterPro"/>
</dbReference>
<dbReference type="GO" id="GO:0006979">
    <property type="term" value="P:response to oxidative stress"/>
    <property type="evidence" value="ECO:0007669"/>
    <property type="project" value="InterPro"/>
</dbReference>
<evidence type="ECO:0000256" key="6">
    <source>
        <dbReference type="ARBA" id="ARBA00023004"/>
    </source>
</evidence>
<dbReference type="InterPro" id="IPR036396">
    <property type="entry name" value="Cyt_P450_sf"/>
</dbReference>
<dbReference type="InterPro" id="IPR034812">
    <property type="entry name" value="Ppo-like_N"/>
</dbReference>
<dbReference type="SUPFAM" id="SSF48264">
    <property type="entry name" value="Cytochrome P450"/>
    <property type="match status" value="1"/>
</dbReference>
<accession>A0AA40CT85</accession>
<dbReference type="Pfam" id="PF00067">
    <property type="entry name" value="p450"/>
    <property type="match status" value="1"/>
</dbReference>
<evidence type="ECO:0000256" key="4">
    <source>
        <dbReference type="ARBA" id="ARBA00022964"/>
    </source>
</evidence>
<keyword evidence="5" id="KW-0560">Oxidoreductase</keyword>
<comment type="caution">
    <text evidence="8">The sequence shown here is derived from an EMBL/GenBank/DDBJ whole genome shotgun (WGS) entry which is preliminary data.</text>
</comment>
<name>A0AA40CT85_9PEZI</name>
<sequence>MSKPVKSGIVKAHPKIAAKIADLQRTIKKALSPEPQYPHSPGNIEAAKVSDLCADIQALGFEDYHTLLAFLNAAVAGVADDNDLLLERLIQLLAKLPDTSKEGKGLTDGLLQQLWSSLEHPPITSLGEQFRYRSADGSGNNVNYPQLGAAGTAYARTVPPLTFQSPNQPDPALIFDSLMARGDTFTPHPQGISSMLFYLATIIIHDIFQTSPSDYNVNLTSSYLDLAPLYGRNEQEQLAVRAMKDGLLKSDCFSSKRILGFPPGCGVLLIMFNRFHNYVVTQLAKINENNRFAPPPPSLTGTALSVFLLKLDNNLFQTGRLITCGLYANIILNDYVRTILALNRAPTLWNLDPRSNPDKNAFSKPLPQAVGNQVSAEFNLIYRWHSTISARDEKWTKDEFRRLLDGKDPEQAQLADVLRALAKFERDLPEQPEERGFGGLVRQQDGTFEDGALVKIFRESVEDVAGAFGANKVPNVMKTIEILGIMQARYWNVATLNEFRAFMGLTKHETFEDINPDPVVAKRLKDLYDSPNAVELYPGLVAEKAKPPMDPGSGLCVNYTTSRAILSDAVALIRGDRFHTVDYTPKNVTNWGYNEADSDLSVNQGQVFYKLVFRALPNSGIPQNSIYAHFPLVIPSENHKIHTKLGTLSKYSWTPPPSEPPSPPIRIRSHAAITSILSNSTSFCVPWGEAITHGGNTTNRAQLHRALYSPTDWPDPIRSFLHTTTSKLLTKNSIPFITPTDTGVTYEVDLIRDVISLAVTRWAAAMFNIPLKTAANPHGIYTEYELYQVLVTLYASVFLDADIARSFELREKAKEHAAQLGALMLVQAKAPGLVALVKKVGDVVHPHLHANGGVDGKEGEVIKGFGDAVVARVIKEVGGDVEEAVMGSVVMMVASGVASQTEVLVQAVDYYLRDGKEHLPELRRLALIGGKQADDKLMRYMLEGSRLRGAVVLYRDVVADQTVSDYAPAKVELKAGTRVLLDLTTASHDPEAFPDPESVRLDRPLDGYIHYGFGPHRCLEMEMSRVVLTEIFKNIVRLQGLKRADGPRGVMKSFPAARWNGQVGRSEEEDWTGLRSYMTPDQKSYWPMPTTMRVRYEQ</sequence>